<dbReference type="EMBL" id="NEDP02076750">
    <property type="protein sequence ID" value="OWF34793.1"/>
    <property type="molecule type" value="Genomic_DNA"/>
</dbReference>
<dbReference type="PROSITE" id="PS00518">
    <property type="entry name" value="ZF_RING_1"/>
    <property type="match status" value="1"/>
</dbReference>
<dbReference type="Pfam" id="PF13445">
    <property type="entry name" value="zf-RING_UBOX"/>
    <property type="match status" value="1"/>
</dbReference>
<feature type="compositionally biased region" description="Polar residues" evidence="5">
    <location>
        <begin position="381"/>
        <end position="393"/>
    </location>
</feature>
<dbReference type="Gene3D" id="3.30.40.10">
    <property type="entry name" value="Zinc/RING finger domain, C3HC4 (zinc finger)"/>
    <property type="match status" value="1"/>
</dbReference>
<dbReference type="InterPro" id="IPR017907">
    <property type="entry name" value="Znf_RING_CS"/>
</dbReference>
<feature type="domain" description="RING-type" evidence="6">
    <location>
        <begin position="16"/>
        <end position="62"/>
    </location>
</feature>
<dbReference type="Proteomes" id="UP000242188">
    <property type="component" value="Unassembled WGS sequence"/>
</dbReference>
<dbReference type="GO" id="GO:0008270">
    <property type="term" value="F:zinc ion binding"/>
    <property type="evidence" value="ECO:0007669"/>
    <property type="project" value="UniProtKB-KW"/>
</dbReference>
<name>A0A210PE76_MIZYE</name>
<evidence type="ECO:0000256" key="2">
    <source>
        <dbReference type="ARBA" id="ARBA00022771"/>
    </source>
</evidence>
<accession>A0A210PE76</accession>
<evidence type="ECO:0000259" key="6">
    <source>
        <dbReference type="PROSITE" id="PS50089"/>
    </source>
</evidence>
<dbReference type="SUPFAM" id="SSF57845">
    <property type="entry name" value="B-box zinc-binding domain"/>
    <property type="match status" value="1"/>
</dbReference>
<dbReference type="SUPFAM" id="SSF57850">
    <property type="entry name" value="RING/U-box"/>
    <property type="match status" value="1"/>
</dbReference>
<protein>
    <submittedName>
        <fullName evidence="8">Tripartite motif-containing protein 3</fullName>
    </submittedName>
</protein>
<evidence type="ECO:0000256" key="5">
    <source>
        <dbReference type="SAM" id="MobiDB-lite"/>
    </source>
</evidence>
<keyword evidence="3" id="KW-0862">Zinc</keyword>
<dbReference type="PROSITE" id="PS50089">
    <property type="entry name" value="ZF_RING_2"/>
    <property type="match status" value="1"/>
</dbReference>
<dbReference type="InterPro" id="IPR027370">
    <property type="entry name" value="Znf-RING_euk"/>
</dbReference>
<comment type="caution">
    <text evidence="8">The sequence shown here is derived from an EMBL/GenBank/DDBJ whole genome shotgun (WGS) entry which is preliminary data.</text>
</comment>
<evidence type="ECO:0000313" key="9">
    <source>
        <dbReference type="Proteomes" id="UP000242188"/>
    </source>
</evidence>
<evidence type="ECO:0000256" key="4">
    <source>
        <dbReference type="PROSITE-ProRule" id="PRU00024"/>
    </source>
</evidence>
<evidence type="ECO:0000256" key="1">
    <source>
        <dbReference type="ARBA" id="ARBA00022723"/>
    </source>
</evidence>
<proteinExistence type="predicted"/>
<organism evidence="8 9">
    <name type="scientific">Mizuhopecten yessoensis</name>
    <name type="common">Japanese scallop</name>
    <name type="synonym">Patinopecten yessoensis</name>
    <dbReference type="NCBI Taxonomy" id="6573"/>
    <lineage>
        <taxon>Eukaryota</taxon>
        <taxon>Metazoa</taxon>
        <taxon>Spiralia</taxon>
        <taxon>Lophotrochozoa</taxon>
        <taxon>Mollusca</taxon>
        <taxon>Bivalvia</taxon>
        <taxon>Autobranchia</taxon>
        <taxon>Pteriomorphia</taxon>
        <taxon>Pectinida</taxon>
        <taxon>Pectinoidea</taxon>
        <taxon>Pectinidae</taxon>
        <taxon>Mizuhopecten</taxon>
    </lineage>
</organism>
<dbReference type="InterPro" id="IPR013083">
    <property type="entry name" value="Znf_RING/FYVE/PHD"/>
</dbReference>
<dbReference type="InterPro" id="IPR001841">
    <property type="entry name" value="Znf_RING"/>
</dbReference>
<dbReference type="AlphaFoldDB" id="A0A210PE76"/>
<evidence type="ECO:0000256" key="3">
    <source>
        <dbReference type="ARBA" id="ARBA00022833"/>
    </source>
</evidence>
<dbReference type="PROSITE" id="PS50119">
    <property type="entry name" value="ZF_BBOX"/>
    <property type="match status" value="1"/>
</dbReference>
<dbReference type="InterPro" id="IPR047153">
    <property type="entry name" value="TRIM45/56/19-like"/>
</dbReference>
<keyword evidence="1" id="KW-0479">Metal-binding</keyword>
<feature type="domain" description="B box-type" evidence="7">
    <location>
        <begin position="165"/>
        <end position="199"/>
    </location>
</feature>
<evidence type="ECO:0000259" key="7">
    <source>
        <dbReference type="PROSITE" id="PS50119"/>
    </source>
</evidence>
<feature type="compositionally biased region" description="Polar residues" evidence="5">
    <location>
        <begin position="133"/>
        <end position="147"/>
    </location>
</feature>
<sequence length="393" mass="43818">MAQRVIQNVENDYLMCSICLGRYDDPRLLPCGHTFCRECLSGHIQQTVIDRNSRHFTCPIDRNMVPRPANRAPKDWAGLFPTDTFLSSLLTTVLQHEGGQGNNTSVSIQKSGRAAGNDRSSRSNVSNDRPFHSNVSNDRPFHSNASDNPFHEGHAVPSLGQIHMSEGLTCVEHPGRDLEFFCLGCNALVCAYCAVRGHRGQRCECIAIEDAAGRLRPRMEALRRRLRGQMSRMEQLSRGDTPADGMLDASRTRAMEKLDEIENSLSRFAQTCLESVEELRQQTREAGRGLMTENAQLSRLFDSIQETKLTFENVVNSNSGPDLLNWLSRMEKQAGDYDAAISSSSHTNTPSEAEFVAHTVFSNFLRNPPPVGSVRVKHDNGGQSQRNQGCRIQ</sequence>
<keyword evidence="9" id="KW-1185">Reference proteome</keyword>
<feature type="region of interest" description="Disordered" evidence="5">
    <location>
        <begin position="97"/>
        <end position="156"/>
    </location>
</feature>
<dbReference type="InterPro" id="IPR000315">
    <property type="entry name" value="Znf_B-box"/>
</dbReference>
<gene>
    <name evidence="8" type="ORF">KP79_PYT14192</name>
</gene>
<dbReference type="PANTHER" id="PTHR25462:SF296">
    <property type="entry name" value="MEIOTIC P26, ISOFORM F"/>
    <property type="match status" value="1"/>
</dbReference>
<dbReference type="OrthoDB" id="111250at2759"/>
<feature type="region of interest" description="Disordered" evidence="5">
    <location>
        <begin position="369"/>
        <end position="393"/>
    </location>
</feature>
<reference evidence="8 9" key="1">
    <citation type="journal article" date="2017" name="Nat. Ecol. Evol.">
        <title>Scallop genome provides insights into evolution of bilaterian karyotype and development.</title>
        <authorList>
            <person name="Wang S."/>
            <person name="Zhang J."/>
            <person name="Jiao W."/>
            <person name="Li J."/>
            <person name="Xun X."/>
            <person name="Sun Y."/>
            <person name="Guo X."/>
            <person name="Huan P."/>
            <person name="Dong B."/>
            <person name="Zhang L."/>
            <person name="Hu X."/>
            <person name="Sun X."/>
            <person name="Wang J."/>
            <person name="Zhao C."/>
            <person name="Wang Y."/>
            <person name="Wang D."/>
            <person name="Huang X."/>
            <person name="Wang R."/>
            <person name="Lv J."/>
            <person name="Li Y."/>
            <person name="Zhang Z."/>
            <person name="Liu B."/>
            <person name="Lu W."/>
            <person name="Hui Y."/>
            <person name="Liang J."/>
            <person name="Zhou Z."/>
            <person name="Hou R."/>
            <person name="Li X."/>
            <person name="Liu Y."/>
            <person name="Li H."/>
            <person name="Ning X."/>
            <person name="Lin Y."/>
            <person name="Zhao L."/>
            <person name="Xing Q."/>
            <person name="Dou J."/>
            <person name="Li Y."/>
            <person name="Mao J."/>
            <person name="Guo H."/>
            <person name="Dou H."/>
            <person name="Li T."/>
            <person name="Mu C."/>
            <person name="Jiang W."/>
            <person name="Fu Q."/>
            <person name="Fu X."/>
            <person name="Miao Y."/>
            <person name="Liu J."/>
            <person name="Yu Q."/>
            <person name="Li R."/>
            <person name="Liao H."/>
            <person name="Li X."/>
            <person name="Kong Y."/>
            <person name="Jiang Z."/>
            <person name="Chourrout D."/>
            <person name="Li R."/>
            <person name="Bao Z."/>
        </authorList>
    </citation>
    <scope>NUCLEOTIDE SEQUENCE [LARGE SCALE GENOMIC DNA]</scope>
    <source>
        <strain evidence="8 9">PY_sf001</strain>
    </source>
</reference>
<dbReference type="PANTHER" id="PTHR25462">
    <property type="entry name" value="BONUS, ISOFORM C-RELATED"/>
    <property type="match status" value="1"/>
</dbReference>
<dbReference type="SMART" id="SM00184">
    <property type="entry name" value="RING"/>
    <property type="match status" value="1"/>
</dbReference>
<evidence type="ECO:0000313" key="8">
    <source>
        <dbReference type="EMBL" id="OWF34793.1"/>
    </source>
</evidence>
<keyword evidence="2 4" id="KW-0863">Zinc-finger</keyword>
<dbReference type="Gene3D" id="3.30.160.60">
    <property type="entry name" value="Classic Zinc Finger"/>
    <property type="match status" value="1"/>
</dbReference>
<dbReference type="Pfam" id="PF00643">
    <property type="entry name" value="zf-B_box"/>
    <property type="match status" value="1"/>
</dbReference>